<comment type="caution">
    <text evidence="1">The sequence shown here is derived from an EMBL/GenBank/DDBJ whole genome shotgun (WGS) entry which is preliminary data.</text>
</comment>
<dbReference type="EMBL" id="JAPESX010001781">
    <property type="protein sequence ID" value="KAJ8111505.1"/>
    <property type="molecule type" value="Genomic_DNA"/>
</dbReference>
<evidence type="ECO:0000313" key="2">
    <source>
        <dbReference type="Proteomes" id="UP001153334"/>
    </source>
</evidence>
<gene>
    <name evidence="1" type="ORF">ONZ43_g5606</name>
</gene>
<evidence type="ECO:0000313" key="1">
    <source>
        <dbReference type="EMBL" id="KAJ8111505.1"/>
    </source>
</evidence>
<sequence>MEPFSPAQEPDEGYSEHPLNSAASGSLQDTTTTLALRSSGELSTWLAAQMPTLTIQEKKHLAMLILNELPTTVIADIVMTQLNPRLYINFVHYLPPEICLKILGYLDAESLICVALCCRGWYDLASDRKLWEKLYYLEGWMAVLPEVARAEKRMNESSVASQMDARRVRKGDEDDYEMVDADIAMGHEHKDILMSVLCLQFDSDPEEDLIVSGSSDSDVILWRFSTGEILQRLKRAHRESVLNVKFDKRILVTCSKDKTIKIFNRQPLRPGDLGYADPQTVSPVPVNLRNYGYDDSPLNQLAVTPPYTMIASLEGHNAAVNAVQICDREIVSASGDRNIRLWDWPNQIVKRTFIGHNKGIACVQYDGRRIVSGSSDNEVKVFDSESSLEVASLRAHSNLVRTVQAGFGDLPYSREEDQLEAKAVKKAYFEALDAGIIDESRPTGRRAYNNTNTGSRRPEDIIGPSSFGAEIGRAFGKAHMFFDRKKGPRRL</sequence>
<accession>A0ACC2I8K9</accession>
<dbReference type="Proteomes" id="UP001153334">
    <property type="component" value="Unassembled WGS sequence"/>
</dbReference>
<name>A0ACC2I8K9_9PEZI</name>
<reference evidence="1" key="1">
    <citation type="submission" date="2022-11" db="EMBL/GenBank/DDBJ databases">
        <title>Genome Sequence of Nemania bipapillata.</title>
        <authorList>
            <person name="Buettner E."/>
        </authorList>
    </citation>
    <scope>NUCLEOTIDE SEQUENCE</scope>
    <source>
        <strain evidence="1">CP14</strain>
    </source>
</reference>
<keyword evidence="2" id="KW-1185">Reference proteome</keyword>
<proteinExistence type="predicted"/>
<protein>
    <submittedName>
        <fullName evidence="1">Uncharacterized protein</fullName>
    </submittedName>
</protein>
<organism evidence="1 2">
    <name type="scientific">Nemania bipapillata</name>
    <dbReference type="NCBI Taxonomy" id="110536"/>
    <lineage>
        <taxon>Eukaryota</taxon>
        <taxon>Fungi</taxon>
        <taxon>Dikarya</taxon>
        <taxon>Ascomycota</taxon>
        <taxon>Pezizomycotina</taxon>
        <taxon>Sordariomycetes</taxon>
        <taxon>Xylariomycetidae</taxon>
        <taxon>Xylariales</taxon>
        <taxon>Xylariaceae</taxon>
        <taxon>Nemania</taxon>
    </lineage>
</organism>